<evidence type="ECO:0000256" key="1">
    <source>
        <dbReference type="ARBA" id="ARBA00004141"/>
    </source>
</evidence>
<accession>A0AA52EFB7</accession>
<dbReference type="HAMAP" id="MF_00902">
    <property type="entry name" value="TatC"/>
    <property type="match status" value="1"/>
</dbReference>
<dbReference type="GO" id="GO:0043953">
    <property type="term" value="P:protein transport by the Tat complex"/>
    <property type="evidence" value="ECO:0007669"/>
    <property type="project" value="UniProtKB-UniRule"/>
</dbReference>
<sequence>MTDSDKQPDLIDNSDQFDDELAESKAPILDHLVELRKRLLWVIVGFVLMFIVGVYFYEHIFAFLADPYFSKMRELGKDNARMIFTAPQEAFLTQVKLGMYAAFILSFPFMLIQVWKFIAPGLYSHEKRAFLPFLLVTPLLFFGGAALAYYYVMPFAWEFLLSYDTGGSIDGISIEIEAKISEYLSIAMKLIFAFGFAFLLPVLLTLMGRVGIVTAKGLREKRRYTIVGIFAMAAFLTPPDPASQIGLGIPLLILYELSILLIAMSEKKRAAALDEEL</sequence>
<feature type="transmembrane region" description="Helical" evidence="5">
    <location>
        <begin position="190"/>
        <end position="212"/>
    </location>
</feature>
<dbReference type="PRINTS" id="PR01840">
    <property type="entry name" value="TATCFAMILY"/>
</dbReference>
<organism evidence="6 7">
    <name type="scientific">Temperatibacter marinus</name>
    <dbReference type="NCBI Taxonomy" id="1456591"/>
    <lineage>
        <taxon>Bacteria</taxon>
        <taxon>Pseudomonadati</taxon>
        <taxon>Pseudomonadota</taxon>
        <taxon>Alphaproteobacteria</taxon>
        <taxon>Kordiimonadales</taxon>
        <taxon>Temperatibacteraceae</taxon>
        <taxon>Temperatibacter</taxon>
    </lineage>
</organism>
<evidence type="ECO:0000256" key="3">
    <source>
        <dbReference type="ARBA" id="ARBA00022989"/>
    </source>
</evidence>
<dbReference type="NCBIfam" id="TIGR00945">
    <property type="entry name" value="tatC"/>
    <property type="match status" value="1"/>
</dbReference>
<dbReference type="Proteomes" id="UP001268683">
    <property type="component" value="Chromosome"/>
</dbReference>
<feature type="transmembrane region" description="Helical" evidence="5">
    <location>
        <begin position="130"/>
        <end position="152"/>
    </location>
</feature>
<reference evidence="6" key="1">
    <citation type="submission" date="2023-04" db="EMBL/GenBank/DDBJ databases">
        <title>Complete genome sequence of Temperatibacter marinus.</title>
        <authorList>
            <person name="Rong J.-C."/>
            <person name="Yi M.-L."/>
            <person name="Zhao Q."/>
        </authorList>
    </citation>
    <scope>NUCLEOTIDE SEQUENCE</scope>
    <source>
        <strain evidence="6">NBRC 110045</strain>
    </source>
</reference>
<keyword evidence="4 5" id="KW-0472">Membrane</keyword>
<dbReference type="GO" id="GO:0033281">
    <property type="term" value="C:TAT protein transport complex"/>
    <property type="evidence" value="ECO:0007669"/>
    <property type="project" value="UniProtKB-UniRule"/>
</dbReference>
<name>A0AA52EFB7_9PROT</name>
<comment type="function">
    <text evidence="5">Part of the twin-arginine translocation (Tat) system that transports large folded proteins containing a characteristic twin-arginine motif in their signal peptide across membranes. Together with TatB, TatC is part of a receptor directly interacting with Tat signal peptides.</text>
</comment>
<feature type="transmembrane region" description="Helical" evidence="5">
    <location>
        <begin position="245"/>
        <end position="263"/>
    </location>
</feature>
<dbReference type="PANTHER" id="PTHR30371">
    <property type="entry name" value="SEC-INDEPENDENT PROTEIN TRANSLOCASE PROTEIN TATC"/>
    <property type="match status" value="1"/>
</dbReference>
<comment type="subcellular location">
    <subcellularLocation>
        <location evidence="5">Cell membrane</location>
        <topology evidence="5">Multi-pass membrane protein</topology>
    </subcellularLocation>
    <subcellularLocation>
        <location evidence="1">Membrane</location>
        <topology evidence="1">Multi-pass membrane protein</topology>
    </subcellularLocation>
</comment>
<dbReference type="KEGG" id="tmk:QGN29_13810"/>
<keyword evidence="5" id="KW-0811">Translocation</keyword>
<keyword evidence="2 5" id="KW-0812">Transmembrane</keyword>
<keyword evidence="5" id="KW-0653">Protein transport</keyword>
<dbReference type="EMBL" id="CP123872">
    <property type="protein sequence ID" value="WND02623.1"/>
    <property type="molecule type" value="Genomic_DNA"/>
</dbReference>
<comment type="subunit">
    <text evidence="5">The Tat system comprises two distinct complexes: a TatABC complex, containing multiple copies of TatA, TatB and TatC subunits, and a separate TatA complex, containing only TatA subunits. Substrates initially bind to the TatABC complex, which probably triggers association of the separate TatA complex to form the active translocon.</text>
</comment>
<evidence type="ECO:0000256" key="2">
    <source>
        <dbReference type="ARBA" id="ARBA00022692"/>
    </source>
</evidence>
<dbReference type="RefSeq" id="WP_310798459.1">
    <property type="nucleotide sequence ID" value="NZ_CP123872.1"/>
</dbReference>
<dbReference type="InterPro" id="IPR002033">
    <property type="entry name" value="TatC"/>
</dbReference>
<dbReference type="Pfam" id="PF00902">
    <property type="entry name" value="TatC"/>
    <property type="match status" value="1"/>
</dbReference>
<dbReference type="AlphaFoldDB" id="A0AA52EFB7"/>
<feature type="transmembrane region" description="Helical" evidence="5">
    <location>
        <begin position="224"/>
        <end position="239"/>
    </location>
</feature>
<evidence type="ECO:0000313" key="7">
    <source>
        <dbReference type="Proteomes" id="UP001268683"/>
    </source>
</evidence>
<gene>
    <name evidence="5 6" type="primary">tatC</name>
    <name evidence="6" type="ORF">QGN29_13810</name>
</gene>
<feature type="transmembrane region" description="Helical" evidence="5">
    <location>
        <begin position="97"/>
        <end position="118"/>
    </location>
</feature>
<evidence type="ECO:0000256" key="5">
    <source>
        <dbReference type="HAMAP-Rule" id="MF_00902"/>
    </source>
</evidence>
<protein>
    <recommendedName>
        <fullName evidence="5">Sec-independent protein translocase protein TatC</fullName>
    </recommendedName>
</protein>
<evidence type="ECO:0000313" key="6">
    <source>
        <dbReference type="EMBL" id="WND02623.1"/>
    </source>
</evidence>
<evidence type="ECO:0000256" key="4">
    <source>
        <dbReference type="ARBA" id="ARBA00023136"/>
    </source>
</evidence>
<comment type="similarity">
    <text evidence="5">Belongs to the TatC family.</text>
</comment>
<feature type="transmembrane region" description="Helical" evidence="5">
    <location>
        <begin position="39"/>
        <end position="57"/>
    </location>
</feature>
<dbReference type="PANTHER" id="PTHR30371:SF0">
    <property type="entry name" value="SEC-INDEPENDENT PROTEIN TRANSLOCASE PROTEIN TATC, CHLOROPLASTIC-RELATED"/>
    <property type="match status" value="1"/>
</dbReference>
<proteinExistence type="inferred from homology"/>
<keyword evidence="5" id="KW-0813">Transport</keyword>
<dbReference type="GO" id="GO:0009977">
    <property type="term" value="F:proton motive force dependent protein transmembrane transporter activity"/>
    <property type="evidence" value="ECO:0007669"/>
    <property type="project" value="TreeGrafter"/>
</dbReference>
<keyword evidence="3 5" id="KW-1133">Transmembrane helix</keyword>
<keyword evidence="7" id="KW-1185">Reference proteome</keyword>
<dbReference type="GO" id="GO:0065002">
    <property type="term" value="P:intracellular protein transmembrane transport"/>
    <property type="evidence" value="ECO:0007669"/>
    <property type="project" value="TreeGrafter"/>
</dbReference>
<keyword evidence="5" id="KW-1003">Cell membrane</keyword>